<dbReference type="Proteomes" id="UP000217265">
    <property type="component" value="Chromosome"/>
</dbReference>
<gene>
    <name evidence="1" type="ORF">CMV30_08860</name>
</gene>
<dbReference type="EMBL" id="CP023344">
    <property type="protein sequence ID" value="ATC64051.1"/>
    <property type="molecule type" value="Genomic_DNA"/>
</dbReference>
<protein>
    <submittedName>
        <fullName evidence="1">Uncharacterized protein</fullName>
    </submittedName>
</protein>
<keyword evidence="2" id="KW-1185">Reference proteome</keyword>
<accession>A0A290QI75</accession>
<proteinExistence type="predicted"/>
<evidence type="ECO:0000313" key="2">
    <source>
        <dbReference type="Proteomes" id="UP000217265"/>
    </source>
</evidence>
<dbReference type="KEGG" id="vbh:CMV30_08860"/>
<evidence type="ECO:0000313" key="1">
    <source>
        <dbReference type="EMBL" id="ATC64051.1"/>
    </source>
</evidence>
<sequence>MWAAAGLTSVTQACGPDFPNRYLDAPEGRILASPEAVFANEVERIASCGATKKSQSGRVIGQDERVDVETAYRLGREAAARTERCEGVSDDARREAREEAVKWFGLTRALVEAGAKDEPNLARESIGWEAFAELHTGNFIQAITLYLRHHREGDDTAINSLRFVMRRLFRDETWRKQGLGEKLAQDVASRQVWTAWLIAQGSGGSGWDDTEHMERVAAAARIWAELLNKTGVCDVPEADRFAWVAYQGGNFVLAREWVRFAPADSGVAEWLRGKLALRAGDLAGGERHLRAAAGSSELAVQRPVILGELGRVFLAKNCGVRALEAWMSGGHWEDAAYVAERVLSLGELRAYVDRAAQEGAPENGEEMRGRLRHLLARRLMRANRDDDTVDYFSEELRVVAREYAADVRMGFDLKETDAVRAAAFWRAAKIARERGMELLGTELEPDWAIWGGSFETGAAAKAREELAASPGGTFATTKEELERVMEHAVPEQRFHYRYRAAQLAWWAAGLMPNDAEETAAILSEAGGWLKNRDPQAAKAFYQALAIRCGRTELGRRAAERRWFADETKAANP</sequence>
<organism evidence="1 2">
    <name type="scientific">Nibricoccus aquaticus</name>
    <dbReference type="NCBI Taxonomy" id="2576891"/>
    <lineage>
        <taxon>Bacteria</taxon>
        <taxon>Pseudomonadati</taxon>
        <taxon>Verrucomicrobiota</taxon>
        <taxon>Opitutia</taxon>
        <taxon>Opitutales</taxon>
        <taxon>Opitutaceae</taxon>
        <taxon>Nibricoccus</taxon>
    </lineage>
</organism>
<reference evidence="1 2" key="1">
    <citation type="submission" date="2017-09" db="EMBL/GenBank/DDBJ databases">
        <title>Complete genome sequence of Verrucomicrobial strain HZ-65, isolated from freshwater.</title>
        <authorList>
            <person name="Choi A."/>
        </authorList>
    </citation>
    <scope>NUCLEOTIDE SEQUENCE [LARGE SCALE GENOMIC DNA]</scope>
    <source>
        <strain evidence="1 2">HZ-65</strain>
    </source>
</reference>
<dbReference type="AlphaFoldDB" id="A0A290QI75"/>
<name>A0A290QI75_9BACT</name>